<feature type="transmembrane region" description="Helical" evidence="7">
    <location>
        <begin position="12"/>
        <end position="35"/>
    </location>
</feature>
<dbReference type="GO" id="GO:0019646">
    <property type="term" value="P:aerobic electron transport chain"/>
    <property type="evidence" value="ECO:0007669"/>
    <property type="project" value="InterPro"/>
</dbReference>
<gene>
    <name evidence="9" type="ORF">Q3M24_08945</name>
</gene>
<dbReference type="InterPro" id="IPR035973">
    <property type="entry name" value="Cyt_c_oxidase_su3-like_sf"/>
</dbReference>
<keyword evidence="3 6" id="KW-0812">Transmembrane</keyword>
<dbReference type="Pfam" id="PF00510">
    <property type="entry name" value="COX3"/>
    <property type="match status" value="1"/>
</dbReference>
<feature type="domain" description="Heme-copper oxidase subunit III family profile" evidence="8">
    <location>
        <begin position="1"/>
        <end position="198"/>
    </location>
</feature>
<dbReference type="Gene3D" id="1.20.120.80">
    <property type="entry name" value="Cytochrome c oxidase, subunit III, four-helix bundle"/>
    <property type="match status" value="1"/>
</dbReference>
<evidence type="ECO:0000256" key="3">
    <source>
        <dbReference type="ARBA" id="ARBA00022692"/>
    </source>
</evidence>
<reference evidence="9" key="1">
    <citation type="journal article" date="2024" name="Syst. Appl. Microbiol.">
        <title>First single-strain enrichments of Electrothrix cable bacteria, description of E. aestuarii sp. nov. and E. rattekaaiensis sp. nov., and proposal of a cable bacteria taxonomy following the rules of the SeqCode.</title>
        <authorList>
            <person name="Plum-Jensen L.E."/>
            <person name="Schramm A."/>
            <person name="Marshall I.P.G."/>
        </authorList>
    </citation>
    <scope>NUCLEOTIDE SEQUENCE</scope>
    <source>
        <strain evidence="9">Rat1</strain>
    </source>
</reference>
<dbReference type="AlphaFoldDB" id="A0AAU8M0B3"/>
<feature type="transmembrane region" description="Helical" evidence="7">
    <location>
        <begin position="85"/>
        <end position="104"/>
    </location>
</feature>
<dbReference type="KEGG" id="eaj:Q3M24_08945"/>
<keyword evidence="5 7" id="KW-0472">Membrane</keyword>
<evidence type="ECO:0000256" key="2">
    <source>
        <dbReference type="ARBA" id="ARBA00010581"/>
    </source>
</evidence>
<evidence type="ECO:0000259" key="8">
    <source>
        <dbReference type="PROSITE" id="PS50253"/>
    </source>
</evidence>
<feature type="transmembrane region" description="Helical" evidence="7">
    <location>
        <begin position="55"/>
        <end position="73"/>
    </location>
</feature>
<dbReference type="PROSITE" id="PS50253">
    <property type="entry name" value="COX3"/>
    <property type="match status" value="1"/>
</dbReference>
<evidence type="ECO:0000256" key="5">
    <source>
        <dbReference type="ARBA" id="ARBA00023136"/>
    </source>
</evidence>
<dbReference type="GO" id="GO:0005886">
    <property type="term" value="C:plasma membrane"/>
    <property type="evidence" value="ECO:0007669"/>
    <property type="project" value="UniProtKB-SubCell"/>
</dbReference>
<comment type="subcellular location">
    <subcellularLocation>
        <location evidence="6">Cell membrane</location>
        <topology evidence="6">Multi-pass membrane protein</topology>
    </subcellularLocation>
    <subcellularLocation>
        <location evidence="1">Membrane</location>
        <topology evidence="1">Multi-pass membrane protein</topology>
    </subcellularLocation>
</comment>
<dbReference type="CDD" id="cd02862">
    <property type="entry name" value="NorE_like"/>
    <property type="match status" value="1"/>
</dbReference>
<sequence length="198" mass="22746">MEKKIDKTGIRIGMWLFLYTEIILFGGLFVLYAAYFHKFPELFAQGGEELNTLVGTVNTVVLLISSFTVAASITALQRGKKGQTIAFLLFSIFCGVFFLINKYFEWSTKFHHDIFPNSETLQNGPDGLNIFFGLYYVITGLHGLHVIIGMILLMVTLALVMKERVRKDRFQLLENAGLYWHLVDLIWIFVFPLFYLVI</sequence>
<evidence type="ECO:0000256" key="6">
    <source>
        <dbReference type="RuleBase" id="RU003376"/>
    </source>
</evidence>
<feature type="transmembrane region" description="Helical" evidence="7">
    <location>
        <begin position="178"/>
        <end position="197"/>
    </location>
</feature>
<evidence type="ECO:0000256" key="7">
    <source>
        <dbReference type="SAM" id="Phobius"/>
    </source>
</evidence>
<dbReference type="SUPFAM" id="SSF81452">
    <property type="entry name" value="Cytochrome c oxidase subunit III-like"/>
    <property type="match status" value="1"/>
</dbReference>
<dbReference type="InterPro" id="IPR013833">
    <property type="entry name" value="Cyt_c_oxidase_su3_a-hlx"/>
</dbReference>
<accession>A0AAU8M0B3</accession>
<reference evidence="9" key="2">
    <citation type="submission" date="2024-06" db="EMBL/GenBank/DDBJ databases">
        <authorList>
            <person name="Plum-Jensen L.E."/>
            <person name="Schramm A."/>
            <person name="Marshall I.P.G."/>
        </authorList>
    </citation>
    <scope>NUCLEOTIDE SEQUENCE</scope>
    <source>
        <strain evidence="9">Rat1</strain>
    </source>
</reference>
<evidence type="ECO:0000256" key="1">
    <source>
        <dbReference type="ARBA" id="ARBA00004141"/>
    </source>
</evidence>
<evidence type="ECO:0000256" key="4">
    <source>
        <dbReference type="ARBA" id="ARBA00022989"/>
    </source>
</evidence>
<proteinExistence type="inferred from homology"/>
<dbReference type="GO" id="GO:0004129">
    <property type="term" value="F:cytochrome-c oxidase activity"/>
    <property type="evidence" value="ECO:0007669"/>
    <property type="project" value="InterPro"/>
</dbReference>
<feature type="transmembrane region" description="Helical" evidence="7">
    <location>
        <begin position="134"/>
        <end position="157"/>
    </location>
</feature>
<dbReference type="PANTHER" id="PTHR11403">
    <property type="entry name" value="CYTOCHROME C OXIDASE SUBUNIT III"/>
    <property type="match status" value="1"/>
</dbReference>
<organism evidence="9">
    <name type="scientific">Candidatus Electrothrix aestuarii</name>
    <dbReference type="NCBI Taxonomy" id="3062594"/>
    <lineage>
        <taxon>Bacteria</taxon>
        <taxon>Pseudomonadati</taxon>
        <taxon>Thermodesulfobacteriota</taxon>
        <taxon>Desulfobulbia</taxon>
        <taxon>Desulfobulbales</taxon>
        <taxon>Desulfobulbaceae</taxon>
        <taxon>Candidatus Electrothrix</taxon>
    </lineage>
</organism>
<protein>
    <submittedName>
        <fullName evidence="9">Cytochrome c oxidase subunit 3 family protein</fullName>
    </submittedName>
</protein>
<dbReference type="PANTHER" id="PTHR11403:SF6">
    <property type="entry name" value="NITRIC OXIDE REDUCTASE SUBUNIT E"/>
    <property type="match status" value="1"/>
</dbReference>
<dbReference type="EMBL" id="CP159373">
    <property type="protein sequence ID" value="XCN74851.1"/>
    <property type="molecule type" value="Genomic_DNA"/>
</dbReference>
<name>A0AAU8M0B3_9BACT</name>
<dbReference type="InterPro" id="IPR000298">
    <property type="entry name" value="Cyt_c_oxidase-like_su3"/>
</dbReference>
<dbReference type="InterPro" id="IPR024791">
    <property type="entry name" value="Cyt_c/ubiquinol_Oxase_su3"/>
</dbReference>
<comment type="similarity">
    <text evidence="2 6">Belongs to the cytochrome c oxidase subunit 3 family.</text>
</comment>
<keyword evidence="4 7" id="KW-1133">Transmembrane helix</keyword>
<evidence type="ECO:0000313" key="9">
    <source>
        <dbReference type="EMBL" id="XCN74851.1"/>
    </source>
</evidence>